<dbReference type="AlphaFoldDB" id="A0A1B6HSD2"/>
<dbReference type="PANTHER" id="PTHR46421:SF1">
    <property type="entry name" value="PROGRAMMED CELL DEATH PROTEIN 2-LIKE"/>
    <property type="match status" value="1"/>
</dbReference>
<evidence type="ECO:0000313" key="2">
    <source>
        <dbReference type="EMBL" id="JAS77579.1"/>
    </source>
</evidence>
<evidence type="ECO:0000259" key="1">
    <source>
        <dbReference type="Pfam" id="PF04194"/>
    </source>
</evidence>
<dbReference type="Pfam" id="PF04194">
    <property type="entry name" value="PDCD2_C"/>
    <property type="match status" value="1"/>
</dbReference>
<sequence length="387" mass="43212">MIMAKSKPKVYIGFEDELITQKHLPAVTFTTNKVGGKPDWIGGKSVKINPLCQRCGTIMPLIVQVYAPLVNSFYHRTLYLFGCINPNCWNLNESWVCMRGQVLDTNTVEDEKSKKLTAESFDWCGGADVWEDEENGNVCGTPKVDKFMQKSEELSDMLAAMEFDNGEDAGATGHPFSPVPTAEIDGGEDEVVTVETPTVVETDMIALFEQVKQVPEVPPGTLEFASFFLSVCEEDEGKTSIPVNAEFNPQLYDEECNSVMEQSSVGDNGEVSEKYEKSLPAHGDKLFHTFISRIKRNPGQILRYIREGGMPLLLYPISKMPQECKYCGGDLVFELQLVPTMISSLRLIGSGHGHIEFGTVLVLTCQRSCWDPQATERYEYVIVQRET</sequence>
<name>A0A1B6HSD2_9HEMI</name>
<dbReference type="EMBL" id="GECU01030127">
    <property type="protein sequence ID" value="JAS77579.1"/>
    <property type="molecule type" value="Transcribed_RNA"/>
</dbReference>
<accession>A0A1B6HSD2</accession>
<feature type="domain" description="Programmed cell death protein 2 C-terminal" evidence="1">
    <location>
        <begin position="284"/>
        <end position="384"/>
    </location>
</feature>
<dbReference type="InterPro" id="IPR052815">
    <property type="entry name" value="PDCD2-like_regulator"/>
</dbReference>
<gene>
    <name evidence="2" type="ORF">g.12378</name>
</gene>
<dbReference type="InterPro" id="IPR007320">
    <property type="entry name" value="PDCD2_C"/>
</dbReference>
<organism evidence="2">
    <name type="scientific">Homalodisca liturata</name>
    <dbReference type="NCBI Taxonomy" id="320908"/>
    <lineage>
        <taxon>Eukaryota</taxon>
        <taxon>Metazoa</taxon>
        <taxon>Ecdysozoa</taxon>
        <taxon>Arthropoda</taxon>
        <taxon>Hexapoda</taxon>
        <taxon>Insecta</taxon>
        <taxon>Pterygota</taxon>
        <taxon>Neoptera</taxon>
        <taxon>Paraneoptera</taxon>
        <taxon>Hemiptera</taxon>
        <taxon>Auchenorrhyncha</taxon>
        <taxon>Membracoidea</taxon>
        <taxon>Cicadellidae</taxon>
        <taxon>Cicadellinae</taxon>
        <taxon>Proconiini</taxon>
        <taxon>Homalodisca</taxon>
    </lineage>
</organism>
<dbReference type="PANTHER" id="PTHR46421">
    <property type="entry name" value="PROGRAMMED CELL DEATH PROTEIN 2-LIKE"/>
    <property type="match status" value="1"/>
</dbReference>
<proteinExistence type="predicted"/>
<dbReference type="GO" id="GO:0006915">
    <property type="term" value="P:apoptotic process"/>
    <property type="evidence" value="ECO:0007669"/>
    <property type="project" value="TreeGrafter"/>
</dbReference>
<reference evidence="2" key="1">
    <citation type="submission" date="2015-11" db="EMBL/GenBank/DDBJ databases">
        <title>De novo transcriptome assembly of four potential Pierce s Disease insect vectors from Arizona vineyards.</title>
        <authorList>
            <person name="Tassone E.E."/>
        </authorList>
    </citation>
    <scope>NUCLEOTIDE SEQUENCE</scope>
</reference>
<protein>
    <recommendedName>
        <fullName evidence="1">Programmed cell death protein 2 C-terminal domain-containing protein</fullName>
    </recommendedName>
</protein>
<dbReference type="GO" id="GO:0005737">
    <property type="term" value="C:cytoplasm"/>
    <property type="evidence" value="ECO:0007669"/>
    <property type="project" value="InterPro"/>
</dbReference>